<keyword evidence="1" id="KW-0326">Glycosidase</keyword>
<keyword evidence="2" id="KW-0812">Transmembrane</keyword>
<dbReference type="EMBL" id="JADFTS010000007">
    <property type="protein sequence ID" value="KAF9598596.1"/>
    <property type="molecule type" value="Genomic_DNA"/>
</dbReference>
<feature type="transmembrane region" description="Helical" evidence="2">
    <location>
        <begin position="59"/>
        <end position="77"/>
    </location>
</feature>
<dbReference type="GO" id="GO:0005975">
    <property type="term" value="P:carbohydrate metabolic process"/>
    <property type="evidence" value="ECO:0007669"/>
    <property type="project" value="InterPro"/>
</dbReference>
<evidence type="ECO:0000313" key="3">
    <source>
        <dbReference type="EMBL" id="KAF9598596.1"/>
    </source>
</evidence>
<organism evidence="3 4">
    <name type="scientific">Coptis chinensis</name>
    <dbReference type="NCBI Taxonomy" id="261450"/>
    <lineage>
        <taxon>Eukaryota</taxon>
        <taxon>Viridiplantae</taxon>
        <taxon>Streptophyta</taxon>
        <taxon>Embryophyta</taxon>
        <taxon>Tracheophyta</taxon>
        <taxon>Spermatophyta</taxon>
        <taxon>Magnoliopsida</taxon>
        <taxon>Ranunculales</taxon>
        <taxon>Ranunculaceae</taxon>
        <taxon>Coptidoideae</taxon>
        <taxon>Coptis</taxon>
    </lineage>
</organism>
<dbReference type="InterPro" id="IPR000743">
    <property type="entry name" value="Glyco_hydro_28"/>
</dbReference>
<dbReference type="GO" id="GO:0004650">
    <property type="term" value="F:polygalacturonase activity"/>
    <property type="evidence" value="ECO:0007669"/>
    <property type="project" value="InterPro"/>
</dbReference>
<evidence type="ECO:0008006" key="5">
    <source>
        <dbReference type="Google" id="ProtNLM"/>
    </source>
</evidence>
<dbReference type="AlphaFoldDB" id="A0A835HGD9"/>
<keyword evidence="2" id="KW-0472">Membrane</keyword>
<dbReference type="Proteomes" id="UP000631114">
    <property type="component" value="Unassembled WGS sequence"/>
</dbReference>
<evidence type="ECO:0000256" key="2">
    <source>
        <dbReference type="SAM" id="Phobius"/>
    </source>
</evidence>
<comment type="caution">
    <text evidence="3">The sequence shown here is derived from an EMBL/GenBank/DDBJ whole genome shotgun (WGS) entry which is preliminary data.</text>
</comment>
<accession>A0A835HGD9</accession>
<evidence type="ECO:0000313" key="4">
    <source>
        <dbReference type="Proteomes" id="UP000631114"/>
    </source>
</evidence>
<comment type="similarity">
    <text evidence="1">Belongs to the glycosyl hydrolase 28 family.</text>
</comment>
<dbReference type="OrthoDB" id="939194at2759"/>
<dbReference type="Pfam" id="PF00295">
    <property type="entry name" value="Glyco_hydro_28"/>
    <property type="match status" value="1"/>
</dbReference>
<gene>
    <name evidence="3" type="ORF">IFM89_028265</name>
</gene>
<protein>
    <recommendedName>
        <fullName evidence="5">Transmembrane protein</fullName>
    </recommendedName>
</protein>
<name>A0A835HGD9_9MAGN</name>
<dbReference type="InterPro" id="IPR011050">
    <property type="entry name" value="Pectin_lyase_fold/virulence"/>
</dbReference>
<evidence type="ECO:0000256" key="1">
    <source>
        <dbReference type="RuleBase" id="RU361169"/>
    </source>
</evidence>
<dbReference type="SUPFAM" id="SSF51126">
    <property type="entry name" value="Pectin lyase-like"/>
    <property type="match status" value="1"/>
</dbReference>
<keyword evidence="2" id="KW-1133">Transmembrane helix</keyword>
<reference evidence="3 4" key="1">
    <citation type="submission" date="2020-10" db="EMBL/GenBank/DDBJ databases">
        <title>The Coptis chinensis genome and diversification of protoberbering-type alkaloids.</title>
        <authorList>
            <person name="Wang B."/>
            <person name="Shu S."/>
            <person name="Song C."/>
            <person name="Liu Y."/>
        </authorList>
    </citation>
    <scope>NUCLEOTIDE SEQUENCE [LARGE SCALE GENOMIC DNA]</scope>
    <source>
        <strain evidence="3">HL-2020</strain>
        <tissue evidence="3">Leaf</tissue>
    </source>
</reference>
<keyword evidence="1" id="KW-0378">Hydrolase</keyword>
<keyword evidence="4" id="KW-1185">Reference proteome</keyword>
<proteinExistence type="inferred from homology"/>
<sequence length="109" mass="12357">MWDEIDSSQWLAFRRVTDLIVDGYGTIDGWGTNWWSNSCRNSHSKCVNWWCAVYGGGPWFAVCGFVGAMCVVVGWWCKVCFIGPMEHEVTSCSASVYDEVDCSVPYPYM</sequence>